<sequence length="223" mass="25104">MRLIAVLLFLVIPKEVMGSDIDALISRAANSHGISIELLRAVVRTETHFMPWSFNTDGESFRFDSRSEAINALYQLALNPWMLKTKSKTNGIQRRFFNSEDSALEMLNGMNRSNSASKFVLIDNSSLDNGEAVIRRLNVVSTDIGLVQVNYRFHGQNLPVQLWFDPQFNLDYAASLLAKHRAKTGDDVKAAGLYHSGTPSVQERYLNDFIPNYEYEVANALAN</sequence>
<dbReference type="AlphaFoldDB" id="A0A0F9XAV9"/>
<name>A0A0F9XAV9_9ZZZZ</name>
<dbReference type="InterPro" id="IPR023346">
    <property type="entry name" value="Lysozyme-like_dom_sf"/>
</dbReference>
<dbReference type="EMBL" id="LAZR01000066">
    <property type="protein sequence ID" value="KKN96196.1"/>
    <property type="molecule type" value="Genomic_DNA"/>
</dbReference>
<organism evidence="1">
    <name type="scientific">marine sediment metagenome</name>
    <dbReference type="NCBI Taxonomy" id="412755"/>
    <lineage>
        <taxon>unclassified sequences</taxon>
        <taxon>metagenomes</taxon>
        <taxon>ecological metagenomes</taxon>
    </lineage>
</organism>
<proteinExistence type="predicted"/>
<comment type="caution">
    <text evidence="1">The sequence shown here is derived from an EMBL/GenBank/DDBJ whole genome shotgun (WGS) entry which is preliminary data.</text>
</comment>
<protein>
    <submittedName>
        <fullName evidence="1">Uncharacterized protein</fullName>
    </submittedName>
</protein>
<dbReference type="SUPFAM" id="SSF53955">
    <property type="entry name" value="Lysozyme-like"/>
    <property type="match status" value="1"/>
</dbReference>
<accession>A0A0F9XAV9</accession>
<reference evidence="1" key="1">
    <citation type="journal article" date="2015" name="Nature">
        <title>Complex archaea that bridge the gap between prokaryotes and eukaryotes.</title>
        <authorList>
            <person name="Spang A."/>
            <person name="Saw J.H."/>
            <person name="Jorgensen S.L."/>
            <person name="Zaremba-Niedzwiedzka K."/>
            <person name="Martijn J."/>
            <person name="Lind A.E."/>
            <person name="van Eijk R."/>
            <person name="Schleper C."/>
            <person name="Guy L."/>
            <person name="Ettema T.J."/>
        </authorList>
    </citation>
    <scope>NUCLEOTIDE SEQUENCE</scope>
</reference>
<gene>
    <name evidence="1" type="ORF">LCGC14_0171260</name>
</gene>
<evidence type="ECO:0000313" key="1">
    <source>
        <dbReference type="EMBL" id="KKN96196.1"/>
    </source>
</evidence>
<dbReference type="Gene3D" id="1.10.530.10">
    <property type="match status" value="1"/>
</dbReference>